<sequence>MGLKSKERRSEEIPEEEKLAKIPKTEDDTVISSEVMKNALEKWTCYHDMAKIVEPWVDNAILEKMPDRGYKNRSQVYEDFCILNSLHAKLKAERQARILTIALYEAEILHTYALKTKYKILVSFERMLEDTTDLSGHENWIRQKLENRNTKKFLKKFKGDLKVTRSHLKDWGGDVKSAVEEKTKKKLQLLRSYSRSANEFHAGNFDDRKKEFESVEKEIADGSACIDAVIESCETFGVTLRRVKLATGGLMRRVFFHLPADNDQLILIKSYVLLQKKDLVQKWNEQERNRTR</sequence>
<evidence type="ECO:0000313" key="3">
    <source>
        <dbReference type="EMBL" id="RZC52982.1"/>
    </source>
</evidence>
<reference evidence="3 4" key="1">
    <citation type="journal article" date="2018" name="Science">
        <title>The opium poppy genome and morphinan production.</title>
        <authorList>
            <person name="Guo L."/>
            <person name="Winzer T."/>
            <person name="Yang X."/>
            <person name="Li Y."/>
            <person name="Ning Z."/>
            <person name="He Z."/>
            <person name="Teodor R."/>
            <person name="Lu Y."/>
            <person name="Bowser T.A."/>
            <person name="Graham I.A."/>
            <person name="Ye K."/>
        </authorList>
    </citation>
    <scope>NUCLEOTIDE SEQUENCE [LARGE SCALE GENOMIC DNA]</scope>
    <source>
        <strain evidence="4">cv. HN1</strain>
        <tissue evidence="3">Leaves</tissue>
    </source>
</reference>
<dbReference type="Gramene" id="RZC52982">
    <property type="protein sequence ID" value="RZC52982"/>
    <property type="gene ID" value="C5167_011833"/>
</dbReference>
<feature type="region of interest" description="Disordered" evidence="1">
    <location>
        <begin position="1"/>
        <end position="20"/>
    </location>
</feature>
<dbReference type="OrthoDB" id="1933329at2759"/>
<gene>
    <name evidence="3" type="ORF">C5167_011833</name>
    <name evidence="2" type="ORF">C5167_016833</name>
</gene>
<keyword evidence="4" id="KW-1185">Reference proteome</keyword>
<evidence type="ECO:0000256" key="1">
    <source>
        <dbReference type="SAM" id="MobiDB-lite"/>
    </source>
</evidence>
<evidence type="ECO:0000313" key="2">
    <source>
        <dbReference type="EMBL" id="RZC48404.1"/>
    </source>
</evidence>
<dbReference type="EMBL" id="CM010716">
    <property type="protein sequence ID" value="RZC48404.1"/>
    <property type="molecule type" value="Genomic_DNA"/>
</dbReference>
<dbReference type="Proteomes" id="UP000316621">
    <property type="component" value="Chromosome 2"/>
</dbReference>
<proteinExistence type="predicted"/>
<evidence type="ECO:0000313" key="4">
    <source>
        <dbReference type="Proteomes" id="UP000316621"/>
    </source>
</evidence>
<accession>A0A4Y7IZ04</accession>
<protein>
    <submittedName>
        <fullName evidence="3">Uncharacterized protein</fullName>
    </submittedName>
</protein>
<dbReference type="Gramene" id="RZC48404">
    <property type="protein sequence ID" value="RZC48404"/>
    <property type="gene ID" value="C5167_016833"/>
</dbReference>
<name>A0A4Y7IZ04_PAPSO</name>
<dbReference type="Proteomes" id="UP000316621">
    <property type="component" value="Chromosome 3"/>
</dbReference>
<organism evidence="3 4">
    <name type="scientific">Papaver somniferum</name>
    <name type="common">Opium poppy</name>
    <dbReference type="NCBI Taxonomy" id="3469"/>
    <lineage>
        <taxon>Eukaryota</taxon>
        <taxon>Viridiplantae</taxon>
        <taxon>Streptophyta</taxon>
        <taxon>Embryophyta</taxon>
        <taxon>Tracheophyta</taxon>
        <taxon>Spermatophyta</taxon>
        <taxon>Magnoliopsida</taxon>
        <taxon>Ranunculales</taxon>
        <taxon>Papaveraceae</taxon>
        <taxon>Papaveroideae</taxon>
        <taxon>Papaver</taxon>
    </lineage>
</organism>
<dbReference type="EMBL" id="CM010717">
    <property type="protein sequence ID" value="RZC52982.1"/>
    <property type="molecule type" value="Genomic_DNA"/>
</dbReference>
<dbReference type="AlphaFoldDB" id="A0A4Y7IZ04"/>